<dbReference type="RefSeq" id="WP_197487606.1">
    <property type="nucleotide sequence ID" value="NZ_CP015961.1"/>
</dbReference>
<keyword evidence="3" id="KW-0472">Membrane</keyword>
<dbReference type="InterPro" id="IPR036259">
    <property type="entry name" value="MFS_trans_sf"/>
</dbReference>
<evidence type="ECO:0000313" key="4">
    <source>
        <dbReference type="EMBL" id="ANI93346.1"/>
    </source>
</evidence>
<dbReference type="InterPro" id="IPR039672">
    <property type="entry name" value="MFS_2"/>
</dbReference>
<dbReference type="GO" id="GO:0008643">
    <property type="term" value="P:carbohydrate transport"/>
    <property type="evidence" value="ECO:0007669"/>
    <property type="project" value="InterPro"/>
</dbReference>
<dbReference type="GO" id="GO:0005886">
    <property type="term" value="C:plasma membrane"/>
    <property type="evidence" value="ECO:0007669"/>
    <property type="project" value="TreeGrafter"/>
</dbReference>
<feature type="transmembrane region" description="Helical" evidence="3">
    <location>
        <begin position="423"/>
        <end position="447"/>
    </location>
</feature>
<dbReference type="Pfam" id="PF13347">
    <property type="entry name" value="MFS_2"/>
    <property type="match status" value="1"/>
</dbReference>
<feature type="transmembrane region" description="Helical" evidence="3">
    <location>
        <begin position="317"/>
        <end position="335"/>
    </location>
</feature>
<feature type="transmembrane region" description="Helical" evidence="3">
    <location>
        <begin position="389"/>
        <end position="411"/>
    </location>
</feature>
<reference evidence="4 5" key="1">
    <citation type="submission" date="2016-06" db="EMBL/GenBank/DDBJ databases">
        <title>Complete genome sequence of a saline-alkali tolerant type strain Dietzia timorensis ID05-A0528T.</title>
        <authorList>
            <person name="Wu X."/>
        </authorList>
    </citation>
    <scope>NUCLEOTIDE SEQUENCE [LARGE SCALE GENOMIC DNA]</scope>
    <source>
        <strain evidence="4 5">ID05-A0528</strain>
    </source>
</reference>
<evidence type="ECO:0000256" key="1">
    <source>
        <dbReference type="ARBA" id="ARBA00022448"/>
    </source>
</evidence>
<feature type="transmembrane region" description="Helical" evidence="3">
    <location>
        <begin position="289"/>
        <end position="310"/>
    </location>
</feature>
<evidence type="ECO:0000313" key="5">
    <source>
        <dbReference type="Proteomes" id="UP000186104"/>
    </source>
</evidence>
<dbReference type="GO" id="GO:0015293">
    <property type="term" value="F:symporter activity"/>
    <property type="evidence" value="ECO:0007669"/>
    <property type="project" value="UniProtKB-KW"/>
</dbReference>
<dbReference type="KEGG" id="dtm:BJL86_2586"/>
<dbReference type="EMBL" id="CP015961">
    <property type="protein sequence ID" value="ANI93346.1"/>
    <property type="molecule type" value="Genomic_DNA"/>
</dbReference>
<keyword evidence="1" id="KW-0813">Transport</keyword>
<dbReference type="GO" id="GO:0006814">
    <property type="term" value="P:sodium ion transport"/>
    <property type="evidence" value="ECO:0007669"/>
    <property type="project" value="InterPro"/>
</dbReference>
<evidence type="ECO:0000256" key="3">
    <source>
        <dbReference type="SAM" id="Phobius"/>
    </source>
</evidence>
<dbReference type="PANTHER" id="PTHR11328">
    <property type="entry name" value="MAJOR FACILITATOR SUPERFAMILY DOMAIN-CONTAINING PROTEIN"/>
    <property type="match status" value="1"/>
</dbReference>
<feature type="transmembrane region" description="Helical" evidence="3">
    <location>
        <begin position="201"/>
        <end position="224"/>
    </location>
</feature>
<feature type="transmembrane region" description="Helical" evidence="3">
    <location>
        <begin position="100"/>
        <end position="118"/>
    </location>
</feature>
<keyword evidence="5" id="KW-1185">Reference proteome</keyword>
<feature type="transmembrane region" description="Helical" evidence="3">
    <location>
        <begin position="341"/>
        <end position="368"/>
    </location>
</feature>
<dbReference type="InterPro" id="IPR001927">
    <property type="entry name" value="Na/Gal_symport"/>
</dbReference>
<dbReference type="AlphaFoldDB" id="A0A173LM57"/>
<sequence length="475" mass="50978">MTKDDGRREQVGGAAAPADEPLARRNTWGFGLGTLGRDMVAAMVTMFLMVYLTEVLDLTNSTLAAVTVVLVVLRVFDAVNDPVMGLIVDNTRSRFGKFKPWIAGGAVAWALGTALLFTDFGLEGAAFVLAFTACYLVWEIAYTVNDISYYGMVPALSRNQTERERIGVVARLCANIGMFAVVVGIVPITNVLEGALGSATSAWLVFAVAISVIMLAFQTITLVATRQRVGTDSPPPTRLSELFAVIARNDQLLWVTAAMFLFMTGFTATAGFGLYYFTYIYGDDGMYAVFAAILGVTQIAGLLSFPLVAAKLSRRQVFTLASGVCAVGYILFAFAGTEVVLIGVAGVAIFFAQAYIQLLIMMFIADCVEYGQWKLGRRNESVTFSLQPFLYKAASAAASGIVGLTLILSGINEADGPADLDSGGVALFKFAMFGVPVLGIAVSWIMVRRKYVLDEDTYAGVVADLRERERAGGDE</sequence>
<dbReference type="Proteomes" id="UP000186104">
    <property type="component" value="Chromosome"/>
</dbReference>
<name>A0A173LM57_9ACTN</name>
<dbReference type="CDD" id="cd17332">
    <property type="entry name" value="MFS_MelB_like"/>
    <property type="match status" value="1"/>
</dbReference>
<protein>
    <submittedName>
        <fullName evidence="4">Lactose permease</fullName>
    </submittedName>
</protein>
<feature type="transmembrane region" description="Helical" evidence="3">
    <location>
        <begin position="252"/>
        <end position="277"/>
    </location>
</feature>
<feature type="transmembrane region" description="Helical" evidence="3">
    <location>
        <begin position="166"/>
        <end position="189"/>
    </location>
</feature>
<dbReference type="SUPFAM" id="SSF103473">
    <property type="entry name" value="MFS general substrate transporter"/>
    <property type="match status" value="1"/>
</dbReference>
<keyword evidence="2" id="KW-0769">Symport</keyword>
<dbReference type="PANTHER" id="PTHR11328:SF36">
    <property type="entry name" value="MELIBIOSE PERMEASE"/>
    <property type="match status" value="1"/>
</dbReference>
<gene>
    <name evidence="4" type="ORF">BJL86_2586</name>
</gene>
<keyword evidence="3" id="KW-1133">Transmembrane helix</keyword>
<dbReference type="Gene3D" id="1.20.1250.20">
    <property type="entry name" value="MFS general substrate transporter like domains"/>
    <property type="match status" value="1"/>
</dbReference>
<feature type="transmembrane region" description="Helical" evidence="3">
    <location>
        <begin position="34"/>
        <end position="52"/>
    </location>
</feature>
<accession>A0A173LM57</accession>
<keyword evidence="3" id="KW-0812">Transmembrane</keyword>
<proteinExistence type="predicted"/>
<feature type="transmembrane region" description="Helical" evidence="3">
    <location>
        <begin position="58"/>
        <end position="79"/>
    </location>
</feature>
<organism evidence="4 5">
    <name type="scientific">Dietzia timorensis</name>
    <dbReference type="NCBI Taxonomy" id="499555"/>
    <lineage>
        <taxon>Bacteria</taxon>
        <taxon>Bacillati</taxon>
        <taxon>Actinomycetota</taxon>
        <taxon>Actinomycetes</taxon>
        <taxon>Mycobacteriales</taxon>
        <taxon>Dietziaceae</taxon>
        <taxon>Dietzia</taxon>
    </lineage>
</organism>
<evidence type="ECO:0000256" key="2">
    <source>
        <dbReference type="ARBA" id="ARBA00022847"/>
    </source>
</evidence>
<dbReference type="STRING" id="499555.BJL86_2586"/>
<dbReference type="NCBIfam" id="TIGR00792">
    <property type="entry name" value="gph"/>
    <property type="match status" value="1"/>
</dbReference>
<feature type="transmembrane region" description="Helical" evidence="3">
    <location>
        <begin position="124"/>
        <end position="145"/>
    </location>
</feature>